<evidence type="ECO:0000313" key="1">
    <source>
        <dbReference type="EMBL" id="CAF1568695.1"/>
    </source>
</evidence>
<name>A0A815YEA4_9BILA</name>
<sequence>MALVENHKPNDSLQSDDDDDDENIIYVIDISNGSFPEQMPNRIESGDTIEFKTNQTDEYDIFQVYKDEDNYYRVNNGFELLNIKNNTTKNNRRILLSLNLHQSKIELYFCIIPSSQREIILKSRKCLNENCEKNCLIIHKNEIKFSLSDNKESQKLILHKGDTIKLDWIS</sequence>
<comment type="caution">
    <text evidence="1">The sequence shown here is derived from an EMBL/GenBank/DDBJ whole genome shotgun (WGS) entry which is preliminary data.</text>
</comment>
<evidence type="ECO:0000313" key="2">
    <source>
        <dbReference type="Proteomes" id="UP000663854"/>
    </source>
</evidence>
<dbReference type="EMBL" id="CAJNOH010016088">
    <property type="protein sequence ID" value="CAF1568695.1"/>
    <property type="molecule type" value="Genomic_DNA"/>
</dbReference>
<reference evidence="1" key="1">
    <citation type="submission" date="2021-02" db="EMBL/GenBank/DDBJ databases">
        <authorList>
            <person name="Nowell W R."/>
        </authorList>
    </citation>
    <scope>NUCLEOTIDE SEQUENCE</scope>
</reference>
<accession>A0A815YEA4</accession>
<gene>
    <name evidence="1" type="ORF">PYM288_LOCUS42411</name>
</gene>
<dbReference type="AlphaFoldDB" id="A0A815YEA4"/>
<protein>
    <submittedName>
        <fullName evidence="1">Uncharacterized protein</fullName>
    </submittedName>
</protein>
<dbReference type="Proteomes" id="UP000663854">
    <property type="component" value="Unassembled WGS sequence"/>
</dbReference>
<feature type="non-terminal residue" evidence="1">
    <location>
        <position position="170"/>
    </location>
</feature>
<organism evidence="1 2">
    <name type="scientific">Rotaria sordida</name>
    <dbReference type="NCBI Taxonomy" id="392033"/>
    <lineage>
        <taxon>Eukaryota</taxon>
        <taxon>Metazoa</taxon>
        <taxon>Spiralia</taxon>
        <taxon>Gnathifera</taxon>
        <taxon>Rotifera</taxon>
        <taxon>Eurotatoria</taxon>
        <taxon>Bdelloidea</taxon>
        <taxon>Philodinida</taxon>
        <taxon>Philodinidae</taxon>
        <taxon>Rotaria</taxon>
    </lineage>
</organism>
<proteinExistence type="predicted"/>